<reference evidence="2 3" key="1">
    <citation type="submission" date="2021-06" db="EMBL/GenBank/DDBJ databases">
        <title>Caerostris extrusa draft genome.</title>
        <authorList>
            <person name="Kono N."/>
            <person name="Arakawa K."/>
        </authorList>
    </citation>
    <scope>NUCLEOTIDE SEQUENCE [LARGE SCALE GENOMIC DNA]</scope>
</reference>
<evidence type="ECO:0000313" key="2">
    <source>
        <dbReference type="EMBL" id="GIY91935.1"/>
    </source>
</evidence>
<organism evidence="2 3">
    <name type="scientific">Caerostris extrusa</name>
    <name type="common">Bark spider</name>
    <name type="synonym">Caerostris bankana</name>
    <dbReference type="NCBI Taxonomy" id="172846"/>
    <lineage>
        <taxon>Eukaryota</taxon>
        <taxon>Metazoa</taxon>
        <taxon>Ecdysozoa</taxon>
        <taxon>Arthropoda</taxon>
        <taxon>Chelicerata</taxon>
        <taxon>Arachnida</taxon>
        <taxon>Araneae</taxon>
        <taxon>Araneomorphae</taxon>
        <taxon>Entelegynae</taxon>
        <taxon>Araneoidea</taxon>
        <taxon>Araneidae</taxon>
        <taxon>Caerostris</taxon>
    </lineage>
</organism>
<keyword evidence="3" id="KW-1185">Reference proteome</keyword>
<feature type="region of interest" description="Disordered" evidence="1">
    <location>
        <begin position="1"/>
        <end position="26"/>
    </location>
</feature>
<dbReference type="Pfam" id="PF14559">
    <property type="entry name" value="TPR_19"/>
    <property type="match status" value="1"/>
</dbReference>
<dbReference type="AlphaFoldDB" id="A0AAV4XD66"/>
<evidence type="ECO:0000313" key="3">
    <source>
        <dbReference type="Proteomes" id="UP001054945"/>
    </source>
</evidence>
<dbReference type="EMBL" id="BPLR01000073">
    <property type="protein sequence ID" value="GIY91935.1"/>
    <property type="molecule type" value="Genomic_DNA"/>
</dbReference>
<gene>
    <name evidence="2" type="primary">SPBC16D10.01c</name>
    <name evidence="2" type="ORF">CEXT_282601</name>
</gene>
<comment type="caution">
    <text evidence="2">The sequence shown here is derived from an EMBL/GenBank/DDBJ whole genome shotgun (WGS) entry which is preliminary data.</text>
</comment>
<protein>
    <submittedName>
        <fullName evidence="2">Assembly chaperone of rpl4</fullName>
    </submittedName>
</protein>
<proteinExistence type="predicted"/>
<dbReference type="Proteomes" id="UP001054945">
    <property type="component" value="Unassembled WGS sequence"/>
</dbReference>
<sequence length="160" mass="17842">MGKSKKKQKQRTSNEGSSGIFGAKPAPNLDTLIEEAEAAIDSFSYEEAIPKLKDVLKFEQNHTKAAEMLSGIYIELCNYDEAQDLLKHCISVSPDIGFSKYFSMGQLTDGEESLSFYNKGIQVLQKSLKMLKISTHRRTKVKTFGRVLSEAYCSVAGEFI</sequence>
<accession>A0AAV4XD66</accession>
<name>A0AAV4XD66_CAEEX</name>
<dbReference type="InterPro" id="IPR011990">
    <property type="entry name" value="TPR-like_helical_dom_sf"/>
</dbReference>
<dbReference type="Gene3D" id="1.25.40.10">
    <property type="entry name" value="Tetratricopeptide repeat domain"/>
    <property type="match status" value="1"/>
</dbReference>
<evidence type="ECO:0000256" key="1">
    <source>
        <dbReference type="SAM" id="MobiDB-lite"/>
    </source>
</evidence>
<feature type="compositionally biased region" description="Basic residues" evidence="1">
    <location>
        <begin position="1"/>
        <end position="10"/>
    </location>
</feature>
<dbReference type="SUPFAM" id="SSF48452">
    <property type="entry name" value="TPR-like"/>
    <property type="match status" value="1"/>
</dbReference>